<evidence type="ECO:0000259" key="15">
    <source>
        <dbReference type="Pfam" id="PF00905"/>
    </source>
</evidence>
<keyword evidence="18" id="KW-1185">Reference proteome</keyword>
<keyword evidence="6 14" id="KW-0645">Protease</keyword>
<feature type="binding site" evidence="14">
    <location>
        <position position="385"/>
    </location>
    <ligand>
        <name>Zn(2+)</name>
        <dbReference type="ChEBI" id="CHEBI:29105"/>
    </ligand>
</feature>
<keyword evidence="11 14" id="KW-1133">Transmembrane helix</keyword>
<dbReference type="GO" id="GO:0071555">
    <property type="term" value="P:cell wall organization"/>
    <property type="evidence" value="ECO:0007669"/>
    <property type="project" value="UniProtKB-KW"/>
</dbReference>
<comment type="caution">
    <text evidence="17">The sequence shown here is derived from an EMBL/GenBank/DDBJ whole genome shotgun (WGS) entry which is preliminary data.</text>
</comment>
<evidence type="ECO:0000256" key="3">
    <source>
        <dbReference type="ARBA" id="ARBA00022475"/>
    </source>
</evidence>
<dbReference type="OrthoDB" id="9766847at2"/>
<keyword evidence="12 14" id="KW-0472">Membrane</keyword>
<dbReference type="GO" id="GO:0006508">
    <property type="term" value="P:proteolysis"/>
    <property type="evidence" value="ECO:0007669"/>
    <property type="project" value="UniProtKB-KW"/>
</dbReference>
<feature type="domain" description="Penicillin-binding protein transpeptidase" evidence="15">
    <location>
        <begin position="268"/>
        <end position="607"/>
    </location>
</feature>
<dbReference type="InterPro" id="IPR001460">
    <property type="entry name" value="PCN-bd_Tpept"/>
</dbReference>
<keyword evidence="4 14" id="KW-0997">Cell inner membrane</keyword>
<evidence type="ECO:0000256" key="8">
    <source>
        <dbReference type="ARBA" id="ARBA00022801"/>
    </source>
</evidence>
<dbReference type="GO" id="GO:0005886">
    <property type="term" value="C:plasma membrane"/>
    <property type="evidence" value="ECO:0007669"/>
    <property type="project" value="UniProtKB-SubCell"/>
</dbReference>
<dbReference type="PATRIC" id="fig|45070.6.peg.1298"/>
<dbReference type="InterPro" id="IPR017790">
    <property type="entry name" value="Penicillin-binding_protein_2"/>
</dbReference>
<evidence type="ECO:0000256" key="7">
    <source>
        <dbReference type="ARBA" id="ARBA00022692"/>
    </source>
</evidence>
<keyword evidence="13 14" id="KW-0961">Cell wall biogenesis/degradation</keyword>
<feature type="domain" description="Penicillin-binding protein dimerisation" evidence="16">
    <location>
        <begin position="64"/>
        <end position="235"/>
    </location>
</feature>
<evidence type="ECO:0000256" key="14">
    <source>
        <dbReference type="HAMAP-Rule" id="MF_02081"/>
    </source>
</evidence>
<keyword evidence="8 14" id="KW-0378">Hydrolase</keyword>
<dbReference type="Pfam" id="PF03717">
    <property type="entry name" value="PBP_dimer"/>
    <property type="match status" value="1"/>
</dbReference>
<keyword evidence="10 14" id="KW-0573">Peptidoglycan synthesis</keyword>
<gene>
    <name evidence="14 17" type="primary">mrdA</name>
    <name evidence="17" type="ORF">Lnau_1232</name>
</gene>
<dbReference type="SUPFAM" id="SSF56601">
    <property type="entry name" value="beta-lactamase/transpeptidase-like"/>
    <property type="match status" value="1"/>
</dbReference>
<feature type="binding site" evidence="14">
    <location>
        <position position="372"/>
    </location>
    <ligand>
        <name>Zn(2+)</name>
        <dbReference type="ChEBI" id="CHEBI:29105"/>
    </ligand>
</feature>
<dbReference type="AlphaFoldDB" id="A0A0W0WV99"/>
<accession>A0A0W0WV99</accession>
<evidence type="ECO:0000256" key="9">
    <source>
        <dbReference type="ARBA" id="ARBA00022960"/>
    </source>
</evidence>
<feature type="binding site" evidence="14">
    <location>
        <position position="366"/>
    </location>
    <ligand>
        <name>Zn(2+)</name>
        <dbReference type="ChEBI" id="CHEBI:29105"/>
    </ligand>
</feature>
<evidence type="ECO:0000256" key="1">
    <source>
        <dbReference type="ARBA" id="ARBA00004167"/>
    </source>
</evidence>
<evidence type="ECO:0000313" key="17">
    <source>
        <dbReference type="EMBL" id="KTD36248.1"/>
    </source>
</evidence>
<comment type="cofactor">
    <cofactor evidence="14">
        <name>Zn(2+)</name>
        <dbReference type="ChEBI" id="CHEBI:29105"/>
    </cofactor>
    <text evidence="14">Binds one Zn(2+) ion per subunit.</text>
</comment>
<evidence type="ECO:0000256" key="11">
    <source>
        <dbReference type="ARBA" id="ARBA00022989"/>
    </source>
</evidence>
<evidence type="ECO:0000256" key="6">
    <source>
        <dbReference type="ARBA" id="ARBA00022670"/>
    </source>
</evidence>
<keyword evidence="9 14" id="KW-0133">Cell shape</keyword>
<dbReference type="InterPro" id="IPR050515">
    <property type="entry name" value="Beta-lactam/transpept"/>
</dbReference>
<evidence type="ECO:0000256" key="4">
    <source>
        <dbReference type="ARBA" id="ARBA00022519"/>
    </source>
</evidence>
<keyword evidence="5 14" id="KW-0121">Carboxypeptidase</keyword>
<dbReference type="InterPro" id="IPR036138">
    <property type="entry name" value="PBP_dimer_sf"/>
</dbReference>
<dbReference type="EC" id="3.4.16.4" evidence="14"/>
<keyword evidence="3 14" id="KW-1003">Cell membrane</keyword>
<dbReference type="NCBIfam" id="TIGR03423">
    <property type="entry name" value="pbp2_mrdA"/>
    <property type="match status" value="1"/>
</dbReference>
<dbReference type="GO" id="GO:0008270">
    <property type="term" value="F:zinc ion binding"/>
    <property type="evidence" value="ECO:0007669"/>
    <property type="project" value="UniProtKB-UniRule"/>
</dbReference>
<name>A0A0W0WV99_9GAMM</name>
<comment type="subcellular location">
    <subcellularLocation>
        <location evidence="14">Cell inner membrane</location>
        <topology evidence="14">Single-pass membrane protein</topology>
    </subcellularLocation>
    <subcellularLocation>
        <location evidence="2">Cell membrane</location>
    </subcellularLocation>
    <subcellularLocation>
        <location evidence="1">Membrane</location>
        <topology evidence="1">Single-pass membrane protein</topology>
    </subcellularLocation>
</comment>
<comment type="catalytic activity">
    <reaction evidence="14">
        <text>Preferential cleavage: (Ac)2-L-Lys-D-Ala-|-D-Ala. Also transpeptidation of peptidyl-alanyl moieties that are N-acyl substituents of D-alanine.</text>
        <dbReference type="EC" id="3.4.16.4"/>
    </reaction>
</comment>
<evidence type="ECO:0000256" key="2">
    <source>
        <dbReference type="ARBA" id="ARBA00004236"/>
    </source>
</evidence>
<comment type="pathway">
    <text evidence="14">Cell wall biogenesis; peptidoglycan biosynthesis.</text>
</comment>
<dbReference type="GO" id="GO:0008360">
    <property type="term" value="P:regulation of cell shape"/>
    <property type="evidence" value="ECO:0007669"/>
    <property type="project" value="UniProtKB-KW"/>
</dbReference>
<keyword evidence="7 14" id="KW-0812">Transmembrane</keyword>
<comment type="function">
    <text evidence="14">Catalyzes cross-linking of the peptidoglycan cell wall.</text>
</comment>
<dbReference type="Gene3D" id="3.90.1310.10">
    <property type="entry name" value="Penicillin-binding protein 2a (Domain 2)"/>
    <property type="match status" value="1"/>
</dbReference>
<dbReference type="GO" id="GO:0008658">
    <property type="term" value="F:penicillin binding"/>
    <property type="evidence" value="ECO:0007669"/>
    <property type="project" value="UniProtKB-UniRule"/>
</dbReference>
<protein>
    <recommendedName>
        <fullName evidence="14">Peptidoglycan D,D-transpeptidase MrdA</fullName>
        <ecNumber evidence="14">3.4.16.4</ecNumber>
    </recommendedName>
    <alternativeName>
        <fullName evidence="14">Penicillin-binding protein 2</fullName>
        <shortName evidence="14">PBP-2</shortName>
    </alternativeName>
</protein>
<dbReference type="GO" id="GO:0009002">
    <property type="term" value="F:serine-type D-Ala-D-Ala carboxypeptidase activity"/>
    <property type="evidence" value="ECO:0007669"/>
    <property type="project" value="UniProtKB-UniRule"/>
</dbReference>
<evidence type="ECO:0000313" key="18">
    <source>
        <dbReference type="Proteomes" id="UP000054725"/>
    </source>
</evidence>
<sequence>MRFHNSVKNDRLEAQLHRSRLNLLVILIIILSLVLIFRLAYLQISEFKRYETLSLKNQMSIIPIAPPRGIILDKNGVVLAENIPVYVLEIIPERVKNLKLTLEQLRILLPSITDEDLDNFNRARKQNRSFVPIPLKLKLDQEEVAIFASNQYRFPGVSIKARLMRYYPLGEITAHLLGYVGRINIQELRQVDPTNYRATNFIGKSGIEKFYENILHGEVGYQQVETDVSGRTLRVVNKQNPVSGEKLYLTIDTRLQRVAYQALKDKRGAVVALSTHGGDILAMVSAPSFDPNLFVNGISTEDYKTLATARDRPLYNRAVRGLYPPASTIKPFMGLAGLEKGVIDTSYSIHDPGWFRLPGVSHAYRDWKKTGHGFINLKRAITVSCDTYFYQLGHKMGISAIEDMLVQFGFGQLTHVDLNEEAAGLVPSKHWKKQNKGQAWYPGDTVITSIGQGFTLVSPLQLANATASLSQKGRRFRPHLLHKSIQSDREETHEYKVLEEYPIKLKDENYWTIIAEAMQAVITSNEGTGYRFGRNTPYSVAAKTGTAQVFGGKQYEKIRKVKYEEIPEYLRDHSYIIAFAPVENPEIAVAVMVENDLSASNVARKVMDAYFELKKSEPKS</sequence>
<dbReference type="Gene3D" id="3.30.1390.30">
    <property type="entry name" value="Penicillin-binding protein 2a, domain 3"/>
    <property type="match status" value="1"/>
</dbReference>
<dbReference type="EMBL" id="LNYO01000013">
    <property type="protein sequence ID" value="KTD36248.1"/>
    <property type="molecule type" value="Genomic_DNA"/>
</dbReference>
<reference evidence="17 18" key="1">
    <citation type="submission" date="2015-11" db="EMBL/GenBank/DDBJ databases">
        <title>Genomic analysis of 38 Legionella species identifies large and diverse effector repertoires.</title>
        <authorList>
            <person name="Burstein D."/>
            <person name="Amaro F."/>
            <person name="Zusman T."/>
            <person name="Lifshitz Z."/>
            <person name="Cohen O."/>
            <person name="Gilbert J.A."/>
            <person name="Pupko T."/>
            <person name="Shuman H.A."/>
            <person name="Segal G."/>
        </authorList>
    </citation>
    <scope>NUCLEOTIDE SEQUENCE [LARGE SCALE GENOMIC DNA]</scope>
    <source>
        <strain evidence="17 18">ATCC 49506</strain>
    </source>
</reference>
<dbReference type="PANTHER" id="PTHR30627">
    <property type="entry name" value="PEPTIDOGLYCAN D,D-TRANSPEPTIDASE"/>
    <property type="match status" value="1"/>
</dbReference>
<dbReference type="InterPro" id="IPR005311">
    <property type="entry name" value="PBP_dimer"/>
</dbReference>
<organism evidence="17 18">
    <name type="scientific">Legionella nautarum</name>
    <dbReference type="NCBI Taxonomy" id="45070"/>
    <lineage>
        <taxon>Bacteria</taxon>
        <taxon>Pseudomonadati</taxon>
        <taxon>Pseudomonadota</taxon>
        <taxon>Gammaproteobacteria</taxon>
        <taxon>Legionellales</taxon>
        <taxon>Legionellaceae</taxon>
        <taxon>Legionella</taxon>
    </lineage>
</organism>
<dbReference type="InterPro" id="IPR012338">
    <property type="entry name" value="Beta-lactam/transpept-like"/>
</dbReference>
<dbReference type="GO" id="GO:0009252">
    <property type="term" value="P:peptidoglycan biosynthetic process"/>
    <property type="evidence" value="ECO:0007669"/>
    <property type="project" value="UniProtKB-UniRule"/>
</dbReference>
<keyword evidence="14" id="KW-0862">Zinc</keyword>
<evidence type="ECO:0000259" key="16">
    <source>
        <dbReference type="Pfam" id="PF03717"/>
    </source>
</evidence>
<evidence type="ECO:0000256" key="12">
    <source>
        <dbReference type="ARBA" id="ARBA00023136"/>
    </source>
</evidence>
<comment type="similarity">
    <text evidence="14">Belongs to the transpeptidase family. MrdA subfamily.</text>
</comment>
<dbReference type="Pfam" id="PF00905">
    <property type="entry name" value="Transpeptidase"/>
    <property type="match status" value="1"/>
</dbReference>
<dbReference type="STRING" id="45070.Lnau_1232"/>
<evidence type="ECO:0000256" key="5">
    <source>
        <dbReference type="ARBA" id="ARBA00022645"/>
    </source>
</evidence>
<dbReference type="Gene3D" id="3.40.710.10">
    <property type="entry name" value="DD-peptidase/beta-lactamase superfamily"/>
    <property type="match status" value="1"/>
</dbReference>
<dbReference type="Proteomes" id="UP000054725">
    <property type="component" value="Unassembled WGS sequence"/>
</dbReference>
<feature type="active site" description="Acyl-ester intermediate" evidence="14">
    <location>
        <position position="327"/>
    </location>
</feature>
<evidence type="ECO:0000256" key="13">
    <source>
        <dbReference type="ARBA" id="ARBA00023316"/>
    </source>
</evidence>
<dbReference type="SUPFAM" id="SSF56519">
    <property type="entry name" value="Penicillin binding protein dimerisation domain"/>
    <property type="match status" value="1"/>
</dbReference>
<evidence type="ECO:0000256" key="10">
    <source>
        <dbReference type="ARBA" id="ARBA00022984"/>
    </source>
</evidence>
<feature type="binding site" evidence="14">
    <location>
        <position position="351"/>
    </location>
    <ligand>
        <name>Zn(2+)</name>
        <dbReference type="ChEBI" id="CHEBI:29105"/>
    </ligand>
</feature>
<dbReference type="UniPathway" id="UPA00219"/>
<proteinExistence type="inferred from homology"/>
<dbReference type="HAMAP" id="MF_02081">
    <property type="entry name" value="MrdA_transpept"/>
    <property type="match status" value="1"/>
</dbReference>
<dbReference type="RefSeq" id="WP_058504263.1">
    <property type="nucleotide sequence ID" value="NZ_CAAAIF010000001.1"/>
</dbReference>
<dbReference type="PANTHER" id="PTHR30627:SF2">
    <property type="entry name" value="PEPTIDOGLYCAN D,D-TRANSPEPTIDASE MRDA"/>
    <property type="match status" value="1"/>
</dbReference>
<dbReference type="GO" id="GO:0071972">
    <property type="term" value="F:peptidoglycan L,D-transpeptidase activity"/>
    <property type="evidence" value="ECO:0007669"/>
    <property type="project" value="TreeGrafter"/>
</dbReference>
<keyword evidence="14" id="KW-0479">Metal-binding</keyword>
<feature type="transmembrane region" description="Helical" evidence="14">
    <location>
        <begin position="21"/>
        <end position="41"/>
    </location>
</feature>